<protein>
    <submittedName>
        <fullName evidence="2">Uncharacterized protein</fullName>
    </submittedName>
</protein>
<organism evidence="2 3">
    <name type="scientific">Dryococelus australis</name>
    <dbReference type="NCBI Taxonomy" id="614101"/>
    <lineage>
        <taxon>Eukaryota</taxon>
        <taxon>Metazoa</taxon>
        <taxon>Ecdysozoa</taxon>
        <taxon>Arthropoda</taxon>
        <taxon>Hexapoda</taxon>
        <taxon>Insecta</taxon>
        <taxon>Pterygota</taxon>
        <taxon>Neoptera</taxon>
        <taxon>Polyneoptera</taxon>
        <taxon>Phasmatodea</taxon>
        <taxon>Verophasmatodea</taxon>
        <taxon>Anareolatae</taxon>
        <taxon>Phasmatidae</taxon>
        <taxon>Eurycanthinae</taxon>
        <taxon>Dryococelus</taxon>
    </lineage>
</organism>
<keyword evidence="3" id="KW-1185">Reference proteome</keyword>
<comment type="caution">
    <text evidence="2">The sequence shown here is derived from an EMBL/GenBank/DDBJ whole genome shotgun (WGS) entry which is preliminary data.</text>
</comment>
<gene>
    <name evidence="2" type="ORF">PR048_011250</name>
</gene>
<proteinExistence type="predicted"/>
<evidence type="ECO:0000313" key="2">
    <source>
        <dbReference type="EMBL" id="KAJ8885054.1"/>
    </source>
</evidence>
<dbReference type="Proteomes" id="UP001159363">
    <property type="component" value="Chromosome X"/>
</dbReference>
<evidence type="ECO:0000313" key="3">
    <source>
        <dbReference type="Proteomes" id="UP001159363"/>
    </source>
</evidence>
<dbReference type="EMBL" id="JARBHB010000004">
    <property type="protein sequence ID" value="KAJ8885054.1"/>
    <property type="molecule type" value="Genomic_DNA"/>
</dbReference>
<reference evidence="2 3" key="1">
    <citation type="submission" date="2023-02" db="EMBL/GenBank/DDBJ databases">
        <title>LHISI_Scaffold_Assembly.</title>
        <authorList>
            <person name="Stuart O.P."/>
            <person name="Cleave R."/>
            <person name="Magrath M.J.L."/>
            <person name="Mikheyev A.S."/>
        </authorList>
    </citation>
    <scope>NUCLEOTIDE SEQUENCE [LARGE SCALE GENOMIC DNA]</scope>
    <source>
        <strain evidence="2">Daus_M_001</strain>
        <tissue evidence="2">Leg muscle</tissue>
    </source>
</reference>
<evidence type="ECO:0000256" key="1">
    <source>
        <dbReference type="SAM" id="MobiDB-lite"/>
    </source>
</evidence>
<sequence length="149" mass="16540">MKAATIEKAVNGFRKIGIFPMYSDTYAEDEFIPCSLQEVDITAQGINKVTPATSPVMPSSTTGNRRVSPNVNLIPSSCAGSSYSFQDVSPVPKINSPAIIVSKTRRGRKIHSQVLTSTPQKKCLEDTKQKKDKTQKKKKNEEDKKYTTW</sequence>
<name>A0ABQ9HLL4_9NEOP</name>
<feature type="compositionally biased region" description="Basic and acidic residues" evidence="1">
    <location>
        <begin position="139"/>
        <end position="149"/>
    </location>
</feature>
<accession>A0ABQ9HLL4</accession>
<feature type="region of interest" description="Disordered" evidence="1">
    <location>
        <begin position="102"/>
        <end position="149"/>
    </location>
</feature>